<evidence type="ECO:0000313" key="3">
    <source>
        <dbReference type="Proteomes" id="UP001597114"/>
    </source>
</evidence>
<protein>
    <submittedName>
        <fullName evidence="2">Amidase</fullName>
        <ecNumber evidence="2">3.5.1.4</ecNumber>
    </submittedName>
</protein>
<dbReference type="NCBIfam" id="NF004816">
    <property type="entry name" value="PRK06170.1"/>
    <property type="match status" value="1"/>
</dbReference>
<dbReference type="PANTHER" id="PTHR43372:SF4">
    <property type="entry name" value="FATTY-ACID AMIDE HYDROLASE 2"/>
    <property type="match status" value="1"/>
</dbReference>
<dbReference type="PROSITE" id="PS00571">
    <property type="entry name" value="AMIDASES"/>
    <property type="match status" value="1"/>
</dbReference>
<dbReference type="EMBL" id="JBHUCO010000015">
    <property type="protein sequence ID" value="MFD1519174.1"/>
    <property type="molecule type" value="Genomic_DNA"/>
</dbReference>
<keyword evidence="2" id="KW-0378">Hydrolase</keyword>
<proteinExistence type="predicted"/>
<dbReference type="Pfam" id="PF01425">
    <property type="entry name" value="Amidase"/>
    <property type="match status" value="1"/>
</dbReference>
<reference evidence="3" key="1">
    <citation type="journal article" date="2019" name="Int. J. Syst. Evol. Microbiol.">
        <title>The Global Catalogue of Microorganisms (GCM) 10K type strain sequencing project: providing services to taxonomists for standard genome sequencing and annotation.</title>
        <authorList>
            <consortium name="The Broad Institute Genomics Platform"/>
            <consortium name="The Broad Institute Genome Sequencing Center for Infectious Disease"/>
            <person name="Wu L."/>
            <person name="Ma J."/>
        </authorList>
    </citation>
    <scope>NUCLEOTIDE SEQUENCE [LARGE SCALE GENOMIC DNA]</scope>
    <source>
        <strain evidence="3">CCM 7043</strain>
    </source>
</reference>
<comment type="caution">
    <text evidence="2">The sequence shown here is derived from an EMBL/GenBank/DDBJ whole genome shotgun (WGS) entry which is preliminary data.</text>
</comment>
<evidence type="ECO:0000313" key="2">
    <source>
        <dbReference type="EMBL" id="MFD1519174.1"/>
    </source>
</evidence>
<dbReference type="SUPFAM" id="SSF75304">
    <property type="entry name" value="Amidase signature (AS) enzymes"/>
    <property type="match status" value="1"/>
</dbReference>
<keyword evidence="3" id="KW-1185">Reference proteome</keyword>
<dbReference type="PANTHER" id="PTHR43372">
    <property type="entry name" value="FATTY-ACID AMIDE HYDROLASE"/>
    <property type="match status" value="1"/>
</dbReference>
<dbReference type="Gene3D" id="3.90.1300.10">
    <property type="entry name" value="Amidase signature (AS) domain"/>
    <property type="match status" value="1"/>
</dbReference>
<gene>
    <name evidence="2" type="ORF">ACFSJD_16890</name>
</gene>
<dbReference type="Proteomes" id="UP001597114">
    <property type="component" value="Unassembled WGS sequence"/>
</dbReference>
<dbReference type="PIRSF" id="PIRSF001221">
    <property type="entry name" value="Amidase_fungi"/>
    <property type="match status" value="1"/>
</dbReference>
<dbReference type="GO" id="GO:0004040">
    <property type="term" value="F:amidase activity"/>
    <property type="evidence" value="ECO:0007669"/>
    <property type="project" value="UniProtKB-EC"/>
</dbReference>
<accession>A0ABW4EYN4</accession>
<dbReference type="InterPro" id="IPR023631">
    <property type="entry name" value="Amidase_dom"/>
</dbReference>
<dbReference type="InterPro" id="IPR020556">
    <property type="entry name" value="Amidase_CS"/>
</dbReference>
<dbReference type="EC" id="3.5.1.4" evidence="2"/>
<evidence type="ECO:0000259" key="1">
    <source>
        <dbReference type="Pfam" id="PF01425"/>
    </source>
</evidence>
<sequence>MGTHDHSYSTATELAAAMDAGEVSAVELIKAAIERIEQYDAPINAVSVRDFDRALAAARAADAVRARGENRPLLGVPITIKDSFNVAGLPTTWGIPPFKDFIPAEDAVAVARLRAAGAVILGKTNVPFALGDLQTYNAIHGTTNNPWDLTRTPGGSSGGSAAALAAGFGALSVGSDIAGSLRIPAHFTGVYAHKSSFRLLPSRGHSAPPAPPLAYDRDLTVIGPMARSAGDLSLMLDLLAEPDETGIGIAHRLDLRPARHKTLADHRILVVDTHPLIPTSAEIRSAIDGLASELTAAGARVERQNDLLPDLVEAARLYMRLLLASIAAAYPPEAYERARAAADRVTPDDPSLAAERARGAVLSYRDWVAADAVRTRHSAQWRALFAEFDIVVTPAAPTTAFAHDHSPDQWARTISIDGAEHDYADQLVWAGLATAPGLPATAAPIARSVEGLPIGVQLVGPMFEDRTPLRFAELLERELGGFTPPPTF</sequence>
<feature type="domain" description="Amidase" evidence="1">
    <location>
        <begin position="27"/>
        <end position="467"/>
    </location>
</feature>
<dbReference type="RefSeq" id="WP_344718711.1">
    <property type="nucleotide sequence ID" value="NZ_BAAAUS010000001.1"/>
</dbReference>
<name>A0ABW4EYN4_9PSEU</name>
<dbReference type="InterPro" id="IPR052739">
    <property type="entry name" value="FAAH2"/>
</dbReference>
<organism evidence="2 3">
    <name type="scientific">Pseudonocardia yunnanensis</name>
    <dbReference type="NCBI Taxonomy" id="58107"/>
    <lineage>
        <taxon>Bacteria</taxon>
        <taxon>Bacillati</taxon>
        <taxon>Actinomycetota</taxon>
        <taxon>Actinomycetes</taxon>
        <taxon>Pseudonocardiales</taxon>
        <taxon>Pseudonocardiaceae</taxon>
        <taxon>Pseudonocardia</taxon>
    </lineage>
</organism>
<dbReference type="InterPro" id="IPR036928">
    <property type="entry name" value="AS_sf"/>
</dbReference>